<feature type="region of interest" description="Disordered" evidence="1">
    <location>
        <begin position="156"/>
        <end position="189"/>
    </location>
</feature>
<evidence type="ECO:0000256" key="1">
    <source>
        <dbReference type="SAM" id="MobiDB-lite"/>
    </source>
</evidence>
<accession>A0A139ARU8</accession>
<feature type="compositionally biased region" description="Acidic residues" evidence="1">
    <location>
        <begin position="19"/>
        <end position="33"/>
    </location>
</feature>
<dbReference type="AlphaFoldDB" id="A0A139ARU8"/>
<sequence>MPVKYPNFSESNLARESLEDQGDLAMDNEEPSDYEAGPANDLDRTPSSASLIGRSEEGTTSTVPDDAPISFPPSPSLSTISTLAESSNLDEDCPPHPLPGEDADFLSSQDLATAIDGGATSFVGPDPAVSEMVKRCIVQCLNRSLILADANKVEGTSLEGSDQTAAPQKHHGRPRGTEETSTTVDSFSGVCETSRVPPFLRGMFADILSPITNRMAALTASFDHLNSSIGTIKTSLTKVLGDVSVLERRVAILENTVTQVNTREIPVLRTEAAEARRDVENLQVLLEGALSVGVVGRSATPAGTARGSRSIRDPPLSLGVVSSSVQNLRAQLAWVGFDDNGIQSWVWDVGVCHVAPHWVTSLRVKGHKVIHLCVGAQQAIELKIGKFKERGGYRDGLVAPLGNFNWEDSMKTAKIQTFLNDNANEMYR</sequence>
<reference evidence="2 3" key="1">
    <citation type="journal article" date="2015" name="Genome Biol. Evol.">
        <title>Phylogenomic analyses indicate that early fungi evolved digesting cell walls of algal ancestors of land plants.</title>
        <authorList>
            <person name="Chang Y."/>
            <person name="Wang S."/>
            <person name="Sekimoto S."/>
            <person name="Aerts A.L."/>
            <person name="Choi C."/>
            <person name="Clum A."/>
            <person name="LaButti K.M."/>
            <person name="Lindquist E.A."/>
            <person name="Yee Ngan C."/>
            <person name="Ohm R.A."/>
            <person name="Salamov A.A."/>
            <person name="Grigoriev I.V."/>
            <person name="Spatafora J.W."/>
            <person name="Berbee M.L."/>
        </authorList>
    </citation>
    <scope>NUCLEOTIDE SEQUENCE [LARGE SCALE GENOMIC DNA]</scope>
    <source>
        <strain evidence="2 3">JEL478</strain>
    </source>
</reference>
<evidence type="ECO:0000313" key="3">
    <source>
        <dbReference type="Proteomes" id="UP000070544"/>
    </source>
</evidence>
<protein>
    <submittedName>
        <fullName evidence="2">Uncharacterized protein</fullName>
    </submittedName>
</protein>
<feature type="region of interest" description="Disordered" evidence="1">
    <location>
        <begin position="1"/>
        <end position="95"/>
    </location>
</feature>
<keyword evidence="3" id="KW-1185">Reference proteome</keyword>
<evidence type="ECO:0000313" key="2">
    <source>
        <dbReference type="EMBL" id="KXS19384.1"/>
    </source>
</evidence>
<dbReference type="Proteomes" id="UP000070544">
    <property type="component" value="Unassembled WGS sequence"/>
</dbReference>
<proteinExistence type="predicted"/>
<name>A0A139ARU8_GONPJ</name>
<gene>
    <name evidence="2" type="ORF">M427DRAFT_28855</name>
</gene>
<dbReference type="EMBL" id="KQ965738">
    <property type="protein sequence ID" value="KXS19384.1"/>
    <property type="molecule type" value="Genomic_DNA"/>
</dbReference>
<organism evidence="2 3">
    <name type="scientific">Gonapodya prolifera (strain JEL478)</name>
    <name type="common">Monoblepharis prolifera</name>
    <dbReference type="NCBI Taxonomy" id="1344416"/>
    <lineage>
        <taxon>Eukaryota</taxon>
        <taxon>Fungi</taxon>
        <taxon>Fungi incertae sedis</taxon>
        <taxon>Chytridiomycota</taxon>
        <taxon>Chytridiomycota incertae sedis</taxon>
        <taxon>Monoblepharidomycetes</taxon>
        <taxon>Monoblepharidales</taxon>
        <taxon>Gonapodyaceae</taxon>
        <taxon>Gonapodya</taxon>
    </lineage>
</organism>